<dbReference type="EMBL" id="JADILZ010000040">
    <property type="protein sequence ID" value="MBO8478133.1"/>
    <property type="molecule type" value="Genomic_DNA"/>
</dbReference>
<keyword evidence="1" id="KW-0732">Signal</keyword>
<dbReference type="InterPro" id="IPR029046">
    <property type="entry name" value="LolA/LolB/LppX"/>
</dbReference>
<dbReference type="InterPro" id="IPR004564">
    <property type="entry name" value="OM_lipoprot_carrier_LolA-like"/>
</dbReference>
<accession>A0A9D9ISP9</accession>
<evidence type="ECO:0000256" key="1">
    <source>
        <dbReference type="ARBA" id="ARBA00022729"/>
    </source>
</evidence>
<reference evidence="2" key="2">
    <citation type="journal article" date="2021" name="PeerJ">
        <title>Extensive microbial diversity within the chicken gut microbiome revealed by metagenomics and culture.</title>
        <authorList>
            <person name="Gilroy R."/>
            <person name="Ravi A."/>
            <person name="Getino M."/>
            <person name="Pursley I."/>
            <person name="Horton D.L."/>
            <person name="Alikhan N.F."/>
            <person name="Baker D."/>
            <person name="Gharbi K."/>
            <person name="Hall N."/>
            <person name="Watson M."/>
            <person name="Adriaenssens E.M."/>
            <person name="Foster-Nyarko E."/>
            <person name="Jarju S."/>
            <person name="Secka A."/>
            <person name="Antonio M."/>
            <person name="Oren A."/>
            <person name="Chaudhuri R.R."/>
            <person name="La Ragione R."/>
            <person name="Hildebrand F."/>
            <person name="Pallen M.J."/>
        </authorList>
    </citation>
    <scope>NUCLEOTIDE SEQUENCE</scope>
    <source>
        <strain evidence="2">2478</strain>
    </source>
</reference>
<gene>
    <name evidence="2" type="ORF">IAB80_04530</name>
</gene>
<dbReference type="Gene3D" id="2.50.20.10">
    <property type="entry name" value="Lipoprotein localisation LolA/LolB/LppX"/>
    <property type="match status" value="1"/>
</dbReference>
<organism evidence="2 3">
    <name type="scientific">Candidatus Cryptobacteroides excrementipullorum</name>
    <dbReference type="NCBI Taxonomy" id="2840761"/>
    <lineage>
        <taxon>Bacteria</taxon>
        <taxon>Pseudomonadati</taxon>
        <taxon>Bacteroidota</taxon>
        <taxon>Bacteroidia</taxon>
        <taxon>Bacteroidales</taxon>
        <taxon>Candidatus Cryptobacteroides</taxon>
    </lineage>
</organism>
<reference evidence="2" key="1">
    <citation type="submission" date="2020-10" db="EMBL/GenBank/DDBJ databases">
        <authorList>
            <person name="Gilroy R."/>
        </authorList>
    </citation>
    <scope>NUCLEOTIDE SEQUENCE</scope>
    <source>
        <strain evidence="2">2478</strain>
    </source>
</reference>
<comment type="caution">
    <text evidence="2">The sequence shown here is derived from an EMBL/GenBank/DDBJ whole genome shotgun (WGS) entry which is preliminary data.</text>
</comment>
<protein>
    <submittedName>
        <fullName evidence="2">Outer membrane lipoprotein carrier protein LolA</fullName>
    </submittedName>
</protein>
<dbReference type="SUPFAM" id="SSF89392">
    <property type="entry name" value="Prokaryotic lipoproteins and lipoprotein localization factors"/>
    <property type="match status" value="1"/>
</dbReference>
<evidence type="ECO:0000313" key="3">
    <source>
        <dbReference type="Proteomes" id="UP000823771"/>
    </source>
</evidence>
<dbReference type="Proteomes" id="UP000823771">
    <property type="component" value="Unassembled WGS sequence"/>
</dbReference>
<dbReference type="CDD" id="cd16325">
    <property type="entry name" value="LolA"/>
    <property type="match status" value="1"/>
</dbReference>
<sequence length="221" mass="24118">MSSLRSLLSVICLAVAGFLGSQHRLSCADSTSSPLERLEDMMKSSEITFSYTYDVSGMKVGMKGQGSVILQGESFILEVDGLEIRCDGKTRWTIDRGAEELVIEHYDSHSADLAANPALLLHNVSDLFEVSSQSVAEYSGKKATKVVLVPKSYPGLRGVTLYFRYGTDESDILIGASVESSDSVVTDFSIVDFAYGPRKDAGRFTFDVESLGSEWIVTDLR</sequence>
<dbReference type="AlphaFoldDB" id="A0A9D9ISP9"/>
<proteinExistence type="predicted"/>
<evidence type="ECO:0000313" key="2">
    <source>
        <dbReference type="EMBL" id="MBO8478133.1"/>
    </source>
</evidence>
<keyword evidence="2" id="KW-0449">Lipoprotein</keyword>
<name>A0A9D9ISP9_9BACT</name>